<reference evidence="5 6" key="2">
    <citation type="journal article" date="2009" name="Proc. Natl. Acad. Sci. U.S.A.">
        <title>On the chimeric nature, thermophilic origin, and phylogenetic placement of the Thermotogales.</title>
        <authorList>
            <person name="Zhaxybayeva O."/>
            <person name="Swithers K.S."/>
            <person name="Lapierre P."/>
            <person name="Fournier G.P."/>
            <person name="Bickhart D.M."/>
            <person name="DeBoy R.T."/>
            <person name="Nelson K.E."/>
            <person name="Nesbo C.L."/>
            <person name="Doolittle W.F."/>
            <person name="Gogarten J.P."/>
            <person name="Noll K.M."/>
        </authorList>
    </citation>
    <scope>NUCLEOTIDE SEQUENCE [LARGE SCALE GENOMIC DNA]</scope>
    <source>
        <strain evidence="6">ATCC BAA-301 / DSM 14385 / NBRC 107922 / TMO</strain>
    </source>
</reference>
<gene>
    <name evidence="5" type="ordered locus">Tlet_1052</name>
</gene>
<reference evidence="5 6" key="1">
    <citation type="submission" date="2007-08" db="EMBL/GenBank/DDBJ databases">
        <title>Complete sequence of Thermotoga lettingae TMO.</title>
        <authorList>
            <consortium name="US DOE Joint Genome Institute"/>
            <person name="Copeland A."/>
            <person name="Lucas S."/>
            <person name="Lapidus A."/>
            <person name="Barry K."/>
            <person name="Glavina del Rio T."/>
            <person name="Dalin E."/>
            <person name="Tice H."/>
            <person name="Pitluck S."/>
            <person name="Foster B."/>
            <person name="Bruce D."/>
            <person name="Schmutz J."/>
            <person name="Larimer F."/>
            <person name="Land M."/>
            <person name="Hauser L."/>
            <person name="Kyrpides N."/>
            <person name="Mikhailova N."/>
            <person name="Nelson K."/>
            <person name="Gogarten J.P."/>
            <person name="Noll K."/>
            <person name="Richardson P."/>
        </authorList>
    </citation>
    <scope>NUCLEOTIDE SEQUENCE [LARGE SCALE GENOMIC DNA]</scope>
    <source>
        <strain evidence="6">ATCC BAA-301 / DSM 14385 / NBRC 107922 / TMO</strain>
    </source>
</reference>
<dbReference type="Proteomes" id="UP000002016">
    <property type="component" value="Chromosome"/>
</dbReference>
<dbReference type="HOGENOM" id="CLU_013446_10_6_0"/>
<comment type="similarity">
    <text evidence="1">Belongs to the GSP E family.</text>
</comment>
<evidence type="ECO:0000256" key="2">
    <source>
        <dbReference type="ARBA" id="ARBA00022741"/>
    </source>
</evidence>
<dbReference type="SMART" id="SM00382">
    <property type="entry name" value="AAA"/>
    <property type="match status" value="1"/>
</dbReference>
<dbReference type="InterPro" id="IPR003593">
    <property type="entry name" value="AAA+_ATPase"/>
</dbReference>
<dbReference type="FunFam" id="3.40.50.300:FF:000398">
    <property type="entry name" value="Type IV pilus assembly ATPase PilB"/>
    <property type="match status" value="1"/>
</dbReference>
<keyword evidence="2" id="KW-0547">Nucleotide-binding</keyword>
<keyword evidence="6" id="KW-1185">Reference proteome</keyword>
<dbReference type="GO" id="GO:0016887">
    <property type="term" value="F:ATP hydrolysis activity"/>
    <property type="evidence" value="ECO:0007669"/>
    <property type="project" value="TreeGrafter"/>
</dbReference>
<dbReference type="eggNOG" id="COG2804">
    <property type="taxonomic scope" value="Bacteria"/>
</dbReference>
<dbReference type="RefSeq" id="WP_012003098.1">
    <property type="nucleotide sequence ID" value="NC_009828.1"/>
</dbReference>
<dbReference type="InterPro" id="IPR007831">
    <property type="entry name" value="T2SS_GspE_N"/>
</dbReference>
<dbReference type="EMBL" id="CP000812">
    <property type="protein sequence ID" value="ABV33617.1"/>
    <property type="molecule type" value="Genomic_DNA"/>
</dbReference>
<dbReference type="AlphaFoldDB" id="A8F633"/>
<dbReference type="Gene3D" id="3.40.50.300">
    <property type="entry name" value="P-loop containing nucleotide triphosphate hydrolases"/>
    <property type="match status" value="1"/>
</dbReference>
<dbReference type="SUPFAM" id="SSF52540">
    <property type="entry name" value="P-loop containing nucleoside triphosphate hydrolases"/>
    <property type="match status" value="1"/>
</dbReference>
<evidence type="ECO:0000259" key="4">
    <source>
        <dbReference type="PROSITE" id="PS00662"/>
    </source>
</evidence>
<organism evidence="5 6">
    <name type="scientific">Pseudothermotoga lettingae (strain ATCC BAA-301 / DSM 14385 / NBRC 107922 / TMO)</name>
    <name type="common">Thermotoga lettingae</name>
    <dbReference type="NCBI Taxonomy" id="416591"/>
    <lineage>
        <taxon>Bacteria</taxon>
        <taxon>Thermotogati</taxon>
        <taxon>Thermotogota</taxon>
        <taxon>Thermotogae</taxon>
        <taxon>Thermotogales</taxon>
        <taxon>Thermotogaceae</taxon>
        <taxon>Pseudothermotoga</taxon>
    </lineage>
</organism>
<dbReference type="GO" id="GO:0005886">
    <property type="term" value="C:plasma membrane"/>
    <property type="evidence" value="ECO:0007669"/>
    <property type="project" value="TreeGrafter"/>
</dbReference>
<dbReference type="GO" id="GO:0005524">
    <property type="term" value="F:ATP binding"/>
    <property type="evidence" value="ECO:0007669"/>
    <property type="project" value="UniProtKB-KW"/>
</dbReference>
<accession>A8F633</accession>
<dbReference type="InterPro" id="IPR001482">
    <property type="entry name" value="T2SS/T4SS_dom"/>
</dbReference>
<evidence type="ECO:0000256" key="1">
    <source>
        <dbReference type="ARBA" id="ARBA00006611"/>
    </source>
</evidence>
<proteinExistence type="inferred from homology"/>
<feature type="domain" description="Bacterial type II secretion system protein E" evidence="4">
    <location>
        <begin position="380"/>
        <end position="394"/>
    </location>
</feature>
<dbReference type="PANTHER" id="PTHR30258">
    <property type="entry name" value="TYPE II SECRETION SYSTEM PROTEIN GSPE-RELATED"/>
    <property type="match status" value="1"/>
</dbReference>
<name>A8F633_PSELT</name>
<evidence type="ECO:0000313" key="5">
    <source>
        <dbReference type="EMBL" id="ABV33617.1"/>
    </source>
</evidence>
<dbReference type="Gene3D" id="3.30.450.90">
    <property type="match status" value="1"/>
</dbReference>
<dbReference type="SUPFAM" id="SSF160246">
    <property type="entry name" value="EspE N-terminal domain-like"/>
    <property type="match status" value="1"/>
</dbReference>
<dbReference type="CDD" id="cd01129">
    <property type="entry name" value="PulE-GspE-like"/>
    <property type="match status" value="1"/>
</dbReference>
<keyword evidence="3" id="KW-0067">ATP-binding</keyword>
<dbReference type="OrthoDB" id="9808272at2"/>
<dbReference type="PROSITE" id="PS00662">
    <property type="entry name" value="T2SP_E"/>
    <property type="match status" value="1"/>
</dbReference>
<dbReference type="InterPro" id="IPR027417">
    <property type="entry name" value="P-loop_NTPase"/>
</dbReference>
<evidence type="ECO:0000256" key="3">
    <source>
        <dbReference type="ARBA" id="ARBA00022840"/>
    </source>
</evidence>
<dbReference type="KEGG" id="tle:Tlet_1052"/>
<dbReference type="Pfam" id="PF00437">
    <property type="entry name" value="T2SSE"/>
    <property type="match status" value="1"/>
</dbReference>
<sequence length="563" mass="63231">MALDKPRYKRLGEILVEKGLITKEELIKALDEQRKNRKAIGEILVEMGIITWEEITEALSQQYNIPMLKDPPRAIPVDVLRGIPKAMIDELRAIPVDKKDDKIVVVTDSVYNISRITSEIKFLTGKDPVIYLITPTLFSLMYEQHVKGAPMALAEEIPVEQFEIVEEETEETFADVEAPVVRMVNAIVQKAVQMEASDIHIEPFRNYVRVRYRVDGLLRKITDYSKSQHGAVATRIKIMSGLDISEKRLPQDGKFYMNIQGDQYDFRVSTMPSVHGEKIVMRILKVSGAYKQLEELGFSEFNYKHISNLLKRPNGIILVTGPTGSGKSTTLVAMINKLKDVTLNIITAEDPVEYTIDGVTQCQVNPEIGLTFARYLRSFLRQDPDIIMVGEMRDKETAGLAIEASLTGHLVLSTLHTNSAAAAIDRMVNMGIDRHMIATSLIGVISQRLVRKLCENCRIKTELRKEYTEMWKAAFPEIEPVEYVAGNGCAECNGTGYKGRVAVGEVLIVNRDVKDLIVSGGGEREIYDLALRMGMRPMFIDGFEKVLKGITSFEEVLRVTTGT</sequence>
<protein>
    <submittedName>
        <fullName evidence="5">Type II secretion system protein E</fullName>
    </submittedName>
</protein>
<evidence type="ECO:0000313" key="6">
    <source>
        <dbReference type="Proteomes" id="UP000002016"/>
    </source>
</evidence>
<dbReference type="Pfam" id="PF05157">
    <property type="entry name" value="MshEN"/>
    <property type="match status" value="1"/>
</dbReference>
<dbReference type="STRING" id="416591.Tlet_1052"/>
<dbReference type="FunFam" id="3.30.450.90:FF:000001">
    <property type="entry name" value="Type II secretion system ATPase GspE"/>
    <property type="match status" value="1"/>
</dbReference>
<dbReference type="PANTHER" id="PTHR30258:SF1">
    <property type="entry name" value="PROTEIN TRANSPORT PROTEIN HOFB HOMOLOG"/>
    <property type="match status" value="1"/>
</dbReference>
<dbReference type="InterPro" id="IPR037257">
    <property type="entry name" value="T2SS_E_N_sf"/>
</dbReference>